<sequence>MNRNPLNAYHQTKVKTASQGRLIVMLYEEAVKQLDIASDEIKRPDKKLDKIHNSIVKTQDIITELMASLDFEKGGDIAQNLYNLYMFFNQQLLQANIDKTPESLVEIRRMMSELRDAWASIEGQGVSGSSPMGVNIAG</sequence>
<evidence type="ECO:0000256" key="2">
    <source>
        <dbReference type="ARBA" id="ARBA00008787"/>
    </source>
</evidence>
<organism evidence="7 8">
    <name type="scientific">Oceanispirochaeta crateris</name>
    <dbReference type="NCBI Taxonomy" id="2518645"/>
    <lineage>
        <taxon>Bacteria</taxon>
        <taxon>Pseudomonadati</taxon>
        <taxon>Spirochaetota</taxon>
        <taxon>Spirochaetia</taxon>
        <taxon>Spirochaetales</taxon>
        <taxon>Spirochaetaceae</taxon>
        <taxon>Oceanispirochaeta</taxon>
    </lineage>
</organism>
<dbReference type="Pfam" id="PF02561">
    <property type="entry name" value="FliS"/>
    <property type="match status" value="1"/>
</dbReference>
<dbReference type="Gene3D" id="1.20.120.340">
    <property type="entry name" value="Flagellar protein FliS"/>
    <property type="match status" value="1"/>
</dbReference>
<dbReference type="NCBIfam" id="TIGR00208">
    <property type="entry name" value="fliS"/>
    <property type="match status" value="1"/>
</dbReference>
<comment type="similarity">
    <text evidence="2 6">Belongs to the FliS family.</text>
</comment>
<dbReference type="KEGG" id="ock:EXM22_03650"/>
<evidence type="ECO:0000313" key="8">
    <source>
        <dbReference type="Proteomes" id="UP000324209"/>
    </source>
</evidence>
<accession>A0A5C1QKK1</accession>
<dbReference type="GO" id="GO:0005829">
    <property type="term" value="C:cytosol"/>
    <property type="evidence" value="ECO:0007669"/>
    <property type="project" value="UniProtKB-SubCell"/>
</dbReference>
<keyword evidence="8" id="KW-1185">Reference proteome</keyword>
<gene>
    <name evidence="7" type="primary">fliS</name>
    <name evidence="7" type="ORF">EXM22_03650</name>
</gene>
<dbReference type="GO" id="GO:0071973">
    <property type="term" value="P:bacterial-type flagellum-dependent cell motility"/>
    <property type="evidence" value="ECO:0007669"/>
    <property type="project" value="TreeGrafter"/>
</dbReference>
<keyword evidence="4 6" id="KW-1005">Bacterial flagellum biogenesis</keyword>
<comment type="subcellular location">
    <subcellularLocation>
        <location evidence="1 6">Cytoplasm</location>
        <location evidence="1 6">Cytosol</location>
    </subcellularLocation>
</comment>
<dbReference type="EMBL" id="CP036150">
    <property type="protein sequence ID" value="QEN07124.1"/>
    <property type="molecule type" value="Genomic_DNA"/>
</dbReference>
<dbReference type="InterPro" id="IPR036584">
    <property type="entry name" value="FliS_sf"/>
</dbReference>
<evidence type="ECO:0000256" key="1">
    <source>
        <dbReference type="ARBA" id="ARBA00004514"/>
    </source>
</evidence>
<proteinExistence type="inferred from homology"/>
<dbReference type="PIRSF" id="PIRSF039090">
    <property type="entry name" value="Flis"/>
    <property type="match status" value="1"/>
</dbReference>
<keyword evidence="5" id="KW-0143">Chaperone</keyword>
<dbReference type="Proteomes" id="UP000324209">
    <property type="component" value="Chromosome"/>
</dbReference>
<keyword evidence="7" id="KW-0282">Flagellum</keyword>
<dbReference type="PANTHER" id="PTHR34773:SF1">
    <property type="entry name" value="FLAGELLAR SECRETION CHAPERONE FLIS"/>
    <property type="match status" value="1"/>
</dbReference>
<evidence type="ECO:0000313" key="7">
    <source>
        <dbReference type="EMBL" id="QEN07124.1"/>
    </source>
</evidence>
<evidence type="ECO:0000256" key="3">
    <source>
        <dbReference type="ARBA" id="ARBA00022490"/>
    </source>
</evidence>
<dbReference type="InterPro" id="IPR003713">
    <property type="entry name" value="FliS"/>
</dbReference>
<dbReference type="OrthoDB" id="1524959at2"/>
<dbReference type="AlphaFoldDB" id="A0A5C1QKK1"/>
<evidence type="ECO:0000256" key="5">
    <source>
        <dbReference type="ARBA" id="ARBA00023186"/>
    </source>
</evidence>
<keyword evidence="7" id="KW-0966">Cell projection</keyword>
<keyword evidence="7" id="KW-0969">Cilium</keyword>
<evidence type="ECO:0000256" key="4">
    <source>
        <dbReference type="ARBA" id="ARBA00022795"/>
    </source>
</evidence>
<evidence type="ECO:0000256" key="6">
    <source>
        <dbReference type="PIRNR" id="PIRNR039090"/>
    </source>
</evidence>
<dbReference type="GO" id="GO:0044780">
    <property type="term" value="P:bacterial-type flagellum assembly"/>
    <property type="evidence" value="ECO:0007669"/>
    <property type="project" value="InterPro"/>
</dbReference>
<dbReference type="PANTHER" id="PTHR34773">
    <property type="entry name" value="FLAGELLAR SECRETION CHAPERONE FLIS"/>
    <property type="match status" value="1"/>
</dbReference>
<reference evidence="7 8" key="1">
    <citation type="submission" date="2019-02" db="EMBL/GenBank/DDBJ databases">
        <title>Complete Genome Sequence and Methylome Analysis of free living Spirochaetas.</title>
        <authorList>
            <person name="Fomenkov A."/>
            <person name="Dubinina G."/>
            <person name="Leshcheva N."/>
            <person name="Mikheeva N."/>
            <person name="Grabovich M."/>
            <person name="Vincze T."/>
            <person name="Roberts R.J."/>
        </authorList>
    </citation>
    <scope>NUCLEOTIDE SEQUENCE [LARGE SCALE GENOMIC DNA]</scope>
    <source>
        <strain evidence="7 8">K2</strain>
    </source>
</reference>
<dbReference type="SUPFAM" id="SSF101116">
    <property type="entry name" value="Flagellar export chaperone FliS"/>
    <property type="match status" value="1"/>
</dbReference>
<dbReference type="RefSeq" id="WP_149485206.1">
    <property type="nucleotide sequence ID" value="NZ_CP036150.1"/>
</dbReference>
<name>A0A5C1QKK1_9SPIO</name>
<keyword evidence="3 6" id="KW-0963">Cytoplasm</keyword>
<protein>
    <recommendedName>
        <fullName evidence="6">Flagellar secretion chaperone FliS</fullName>
    </recommendedName>
</protein>
<dbReference type="CDD" id="cd16098">
    <property type="entry name" value="FliS"/>
    <property type="match status" value="1"/>
</dbReference>